<proteinExistence type="predicted"/>
<feature type="domain" description="Lipid/polyisoprenoid-binding YceI-like" evidence="1">
    <location>
        <begin position="15"/>
        <end position="167"/>
    </location>
</feature>
<dbReference type="EMBL" id="JAVRHR010000002">
    <property type="protein sequence ID" value="MDT0607626.1"/>
    <property type="molecule type" value="Genomic_DNA"/>
</dbReference>
<dbReference type="PANTHER" id="PTHR34406">
    <property type="entry name" value="PROTEIN YCEI"/>
    <property type="match status" value="1"/>
</dbReference>
<comment type="caution">
    <text evidence="2">The sequence shown here is derived from an EMBL/GenBank/DDBJ whole genome shotgun (WGS) entry which is preliminary data.</text>
</comment>
<name>A0ABU3ABR6_9FLAO</name>
<evidence type="ECO:0000313" key="3">
    <source>
        <dbReference type="Proteomes" id="UP001255246"/>
    </source>
</evidence>
<dbReference type="SMART" id="SM00867">
    <property type="entry name" value="YceI"/>
    <property type="match status" value="1"/>
</dbReference>
<dbReference type="Gene3D" id="2.40.128.110">
    <property type="entry name" value="Lipid/polyisoprenoid-binding, YceI-like"/>
    <property type="match status" value="1"/>
</dbReference>
<gene>
    <name evidence="2" type="ORF">RM706_11315</name>
</gene>
<dbReference type="PANTHER" id="PTHR34406:SF1">
    <property type="entry name" value="PROTEIN YCEI"/>
    <property type="match status" value="1"/>
</dbReference>
<dbReference type="Pfam" id="PF04264">
    <property type="entry name" value="YceI"/>
    <property type="match status" value="1"/>
</dbReference>
<dbReference type="InterPro" id="IPR007372">
    <property type="entry name" value="Lipid/polyisoprenoid-bd_YceI"/>
</dbReference>
<dbReference type="Proteomes" id="UP001255246">
    <property type="component" value="Unassembled WGS sequence"/>
</dbReference>
<sequence length="168" mass="19446">MIKKLLYTFLFLSYGLTIQAQQSNIRKGAISFEFVNKEVKGTISGFESKSRIDWNQLENSYFEGSVAVETLDTNNGLRNWSLKSGKYFDKNDYPRIHFKSSEINQNGIDYVVKGVLTLKGIKKPLVIEFKRDGDTLVGSAELYSYDFDIKIKKKREDNLVKITFRFEQ</sequence>
<accession>A0ABU3ABR6</accession>
<protein>
    <submittedName>
        <fullName evidence="2">YceI family protein</fullName>
    </submittedName>
</protein>
<keyword evidence="3" id="KW-1185">Reference proteome</keyword>
<reference evidence="2 3" key="1">
    <citation type="submission" date="2023-09" db="EMBL/GenBank/DDBJ databases">
        <authorList>
            <person name="Rey-Velasco X."/>
        </authorList>
    </citation>
    <scope>NUCLEOTIDE SEQUENCE [LARGE SCALE GENOMIC DNA]</scope>
    <source>
        <strain evidence="2 3">F388</strain>
    </source>
</reference>
<dbReference type="RefSeq" id="WP_311351526.1">
    <property type="nucleotide sequence ID" value="NZ_JAVRHR010000002.1"/>
</dbReference>
<dbReference type="SUPFAM" id="SSF101874">
    <property type="entry name" value="YceI-like"/>
    <property type="match status" value="1"/>
</dbReference>
<evidence type="ECO:0000313" key="2">
    <source>
        <dbReference type="EMBL" id="MDT0607626.1"/>
    </source>
</evidence>
<evidence type="ECO:0000259" key="1">
    <source>
        <dbReference type="SMART" id="SM00867"/>
    </source>
</evidence>
<organism evidence="2 3">
    <name type="scientific">Croceitalea rosinachiae</name>
    <dbReference type="NCBI Taxonomy" id="3075596"/>
    <lineage>
        <taxon>Bacteria</taxon>
        <taxon>Pseudomonadati</taxon>
        <taxon>Bacteroidota</taxon>
        <taxon>Flavobacteriia</taxon>
        <taxon>Flavobacteriales</taxon>
        <taxon>Flavobacteriaceae</taxon>
        <taxon>Croceitalea</taxon>
    </lineage>
</organism>
<dbReference type="InterPro" id="IPR036761">
    <property type="entry name" value="TTHA0802/YceI-like_sf"/>
</dbReference>